<evidence type="ECO:0000256" key="2">
    <source>
        <dbReference type="ARBA" id="ARBA00009285"/>
    </source>
</evidence>
<dbReference type="CDD" id="cd14342">
    <property type="entry name" value="UBA_TAP-C"/>
    <property type="match status" value="1"/>
</dbReference>
<dbReference type="SUPFAM" id="SSF54427">
    <property type="entry name" value="NTF2-like"/>
    <property type="match status" value="1"/>
</dbReference>
<keyword evidence="12" id="KW-1185">Reference proteome</keyword>
<dbReference type="InterPro" id="IPR032710">
    <property type="entry name" value="NTF2-like_dom_sf"/>
</dbReference>
<dbReference type="SUPFAM" id="SSF46934">
    <property type="entry name" value="UBA-like"/>
    <property type="match status" value="1"/>
</dbReference>
<dbReference type="AlphaFoldDB" id="A0A1M2W5K9"/>
<comment type="similarity">
    <text evidence="2">Belongs to the NXF family.</text>
</comment>
<evidence type="ECO:0000259" key="9">
    <source>
        <dbReference type="PROSITE" id="PS50177"/>
    </source>
</evidence>
<dbReference type="PROSITE" id="PS51281">
    <property type="entry name" value="TAP_C"/>
    <property type="match status" value="1"/>
</dbReference>
<dbReference type="EMBL" id="MNAD01000194">
    <property type="protein sequence ID" value="OJT15138.1"/>
    <property type="molecule type" value="Genomic_DNA"/>
</dbReference>
<sequence length="591" mass="65177">MSQPAFSSPTPAPGSRAIAASALRRAGLIDQDAKMRDASGKPSRKGAPKQSARPRANPYKPRAIDVVMGKDQQAAKPLTARLAPGDPARAQRLAIKGGARGRRNAISLNGAPVPGRVIDLWKEWVNSRWNPEAKFLNLERIDEDEYLKRHGLTSPTSQDATKAAQVIFKIASQLKPEVETISLAHNGLISGRIMVPLAHYLPDLVNLSLEGNRLGGWKEIDYIASKRGRLQKLRELILKGNPMRELDYKNNRAQQYKSEIARRFPALEMLDGEPVARVGFDAPTASVSTSTRHHTVLKSFAWNMEPSFIAGVDGAIVSNFFVRYFPLFDNQRGALIHAYAPDATFSFSANTGIPPRARIEGIHVSKEYPNQRKLEWAPWLNGGQGGSRNLGRIAGGLQRVTQSLHLGSEQTIRAIVDLPVTRHDVAGSPEKFSVDAFPVRQGERTNLLVTVHGQFSELPSEGIRSFDRSFVLAMAPEGSRAKQNGWEVMILSDQLVVRALSSFDAWRPGPMRVQAGDLLPSAGLQNALLPLPELQRAVMQDLILRTRLNLQFAEDCLKNNDWDLERALANYEQVKATLPGDAYLPPDAFMA</sequence>
<dbReference type="InterPro" id="IPR005637">
    <property type="entry name" value="TAP_C_dom"/>
</dbReference>
<dbReference type="InterPro" id="IPR030217">
    <property type="entry name" value="NXF_fam"/>
</dbReference>
<dbReference type="STRING" id="154538.A0A1M2W5K9"/>
<name>A0A1M2W5K9_TRAPU</name>
<dbReference type="GO" id="GO:0016973">
    <property type="term" value="P:poly(A)+ mRNA export from nucleus"/>
    <property type="evidence" value="ECO:0007669"/>
    <property type="project" value="TreeGrafter"/>
</dbReference>
<dbReference type="InterPro" id="IPR009060">
    <property type="entry name" value="UBA-like_sf"/>
</dbReference>
<evidence type="ECO:0000256" key="6">
    <source>
        <dbReference type="ARBA" id="ARBA00022816"/>
    </source>
</evidence>
<organism evidence="11 12">
    <name type="scientific">Trametes pubescens</name>
    <name type="common">White-rot fungus</name>
    <dbReference type="NCBI Taxonomy" id="154538"/>
    <lineage>
        <taxon>Eukaryota</taxon>
        <taxon>Fungi</taxon>
        <taxon>Dikarya</taxon>
        <taxon>Basidiomycota</taxon>
        <taxon>Agaricomycotina</taxon>
        <taxon>Agaricomycetes</taxon>
        <taxon>Polyporales</taxon>
        <taxon>Polyporaceae</taxon>
        <taxon>Trametes</taxon>
    </lineage>
</organism>
<feature type="domain" description="NTF2" evidence="9">
    <location>
        <begin position="316"/>
        <end position="497"/>
    </location>
</feature>
<dbReference type="InterPro" id="IPR032675">
    <property type="entry name" value="LRR_dom_sf"/>
</dbReference>
<evidence type="ECO:0000313" key="11">
    <source>
        <dbReference type="EMBL" id="OJT15138.1"/>
    </source>
</evidence>
<dbReference type="Proteomes" id="UP000184267">
    <property type="component" value="Unassembled WGS sequence"/>
</dbReference>
<feature type="domain" description="TAP-C" evidence="10">
    <location>
        <begin position="533"/>
        <end position="591"/>
    </location>
</feature>
<dbReference type="OMA" id="KLEWAPW"/>
<evidence type="ECO:0000256" key="7">
    <source>
        <dbReference type="ARBA" id="ARBA00023242"/>
    </source>
</evidence>
<dbReference type="SMART" id="SM00804">
    <property type="entry name" value="TAP_C"/>
    <property type="match status" value="1"/>
</dbReference>
<dbReference type="PANTHER" id="PTHR10662:SF22">
    <property type="entry name" value="NUCLEAR RNA EXPORT FACTOR 1"/>
    <property type="match status" value="1"/>
</dbReference>
<dbReference type="Pfam" id="PF24048">
    <property type="entry name" value="LRR_NXF1-5"/>
    <property type="match status" value="1"/>
</dbReference>
<dbReference type="Gene3D" id="1.10.8.10">
    <property type="entry name" value="DNA helicase RuvA subunit, C-terminal domain"/>
    <property type="match status" value="1"/>
</dbReference>
<comment type="caution">
    <text evidence="11">The sequence shown here is derived from an EMBL/GenBank/DDBJ whole genome shotgun (WGS) entry which is preliminary data.</text>
</comment>
<evidence type="ECO:0000256" key="4">
    <source>
        <dbReference type="ARBA" id="ARBA00022614"/>
    </source>
</evidence>
<keyword evidence="4" id="KW-0433">Leucine-rich repeat</keyword>
<dbReference type="InterPro" id="IPR002075">
    <property type="entry name" value="NTF2_dom"/>
</dbReference>
<dbReference type="Gene3D" id="3.10.450.50">
    <property type="match status" value="1"/>
</dbReference>
<dbReference type="SUPFAM" id="SSF52058">
    <property type="entry name" value="L domain-like"/>
    <property type="match status" value="1"/>
</dbReference>
<feature type="region of interest" description="Disordered" evidence="8">
    <location>
        <begin position="28"/>
        <end position="62"/>
    </location>
</feature>
<dbReference type="OrthoDB" id="25872at2759"/>
<dbReference type="PANTHER" id="PTHR10662">
    <property type="entry name" value="NUCLEAR RNA EXPORT FACTOR"/>
    <property type="match status" value="1"/>
</dbReference>
<comment type="subcellular location">
    <subcellularLocation>
        <location evidence="1">Nucleus</location>
    </subcellularLocation>
</comment>
<keyword evidence="7" id="KW-0539">Nucleus</keyword>
<evidence type="ECO:0000256" key="3">
    <source>
        <dbReference type="ARBA" id="ARBA00022448"/>
    </source>
</evidence>
<dbReference type="InterPro" id="IPR018222">
    <property type="entry name" value="Nuclear_transport_factor_2_euk"/>
</dbReference>
<gene>
    <name evidence="11" type="ORF">TRAPUB_8310</name>
</gene>
<evidence type="ECO:0000259" key="10">
    <source>
        <dbReference type="PROSITE" id="PS51281"/>
    </source>
</evidence>
<evidence type="ECO:0000313" key="12">
    <source>
        <dbReference type="Proteomes" id="UP000184267"/>
    </source>
</evidence>
<reference evidence="11 12" key="1">
    <citation type="submission" date="2016-10" db="EMBL/GenBank/DDBJ databases">
        <title>Genome sequence of the basidiomycete white-rot fungus Trametes pubescens.</title>
        <authorList>
            <person name="Makela M.R."/>
            <person name="Granchi Z."/>
            <person name="Peng M."/>
            <person name="De Vries R.P."/>
            <person name="Grigoriev I."/>
            <person name="Riley R."/>
            <person name="Hilden K."/>
        </authorList>
    </citation>
    <scope>NUCLEOTIDE SEQUENCE [LARGE SCALE GENOMIC DNA]</scope>
    <source>
        <strain evidence="11 12">FBCC735</strain>
    </source>
</reference>
<dbReference type="InterPro" id="IPR057125">
    <property type="entry name" value="NXF1/2/3/5-like_LRR"/>
</dbReference>
<evidence type="ECO:0000256" key="8">
    <source>
        <dbReference type="SAM" id="MobiDB-lite"/>
    </source>
</evidence>
<proteinExistence type="inferred from homology"/>
<dbReference type="Pfam" id="PF03943">
    <property type="entry name" value="TAP_C"/>
    <property type="match status" value="1"/>
</dbReference>
<evidence type="ECO:0000256" key="5">
    <source>
        <dbReference type="ARBA" id="ARBA00022737"/>
    </source>
</evidence>
<protein>
    <submittedName>
        <fullName evidence="11">mRNA export factor mex67</fullName>
    </submittedName>
</protein>
<dbReference type="GO" id="GO:0005634">
    <property type="term" value="C:nucleus"/>
    <property type="evidence" value="ECO:0007669"/>
    <property type="project" value="UniProtKB-SubCell"/>
</dbReference>
<dbReference type="GO" id="GO:0003723">
    <property type="term" value="F:RNA binding"/>
    <property type="evidence" value="ECO:0007669"/>
    <property type="project" value="TreeGrafter"/>
</dbReference>
<keyword evidence="6" id="KW-0509">mRNA transport</keyword>
<dbReference type="Gene3D" id="3.80.10.10">
    <property type="entry name" value="Ribonuclease Inhibitor"/>
    <property type="match status" value="1"/>
</dbReference>
<dbReference type="PROSITE" id="PS50177">
    <property type="entry name" value="NTF2_DOMAIN"/>
    <property type="match status" value="1"/>
</dbReference>
<dbReference type="Pfam" id="PF22602">
    <property type="entry name" value="NXF_NTF2"/>
    <property type="match status" value="1"/>
</dbReference>
<keyword evidence="3" id="KW-0813">Transport</keyword>
<evidence type="ECO:0000256" key="1">
    <source>
        <dbReference type="ARBA" id="ARBA00004123"/>
    </source>
</evidence>
<accession>A0A1M2W5K9</accession>
<keyword evidence="5" id="KW-0677">Repeat</keyword>